<dbReference type="AlphaFoldDB" id="A0A2V2ZL79"/>
<evidence type="ECO:0000313" key="1">
    <source>
        <dbReference type="EMBL" id="PWW17611.1"/>
    </source>
</evidence>
<comment type="caution">
    <text evidence="1">The sequence shown here is derived from an EMBL/GenBank/DDBJ whole genome shotgun (WGS) entry which is preliminary data.</text>
</comment>
<dbReference type="EMBL" id="QGTW01000024">
    <property type="protein sequence ID" value="PWW17611.1"/>
    <property type="molecule type" value="Genomic_DNA"/>
</dbReference>
<organism evidence="1 2">
    <name type="scientific">Cytobacillus oceanisediminis</name>
    <dbReference type="NCBI Taxonomy" id="665099"/>
    <lineage>
        <taxon>Bacteria</taxon>
        <taxon>Bacillati</taxon>
        <taxon>Bacillota</taxon>
        <taxon>Bacilli</taxon>
        <taxon>Bacillales</taxon>
        <taxon>Bacillaceae</taxon>
        <taxon>Cytobacillus</taxon>
    </lineage>
</organism>
<dbReference type="RefSeq" id="WP_110067705.1">
    <property type="nucleotide sequence ID" value="NZ_QGTW01000024.1"/>
</dbReference>
<accession>A0A2V2ZL79</accession>
<reference evidence="1 2" key="1">
    <citation type="submission" date="2018-05" db="EMBL/GenBank/DDBJ databases">
        <title>Freshwater and sediment microbial communities from various areas in North America, analyzing microbe dynamics in response to fracking.</title>
        <authorList>
            <person name="Lamendella R."/>
        </authorList>
    </citation>
    <scope>NUCLEOTIDE SEQUENCE [LARGE SCALE GENOMIC DNA]</scope>
    <source>
        <strain evidence="1 2">15_TX</strain>
    </source>
</reference>
<name>A0A2V2ZL79_9BACI</name>
<dbReference type="Proteomes" id="UP000247150">
    <property type="component" value="Unassembled WGS sequence"/>
</dbReference>
<protein>
    <submittedName>
        <fullName evidence="1">Uncharacterized protein</fullName>
    </submittedName>
</protein>
<proteinExistence type="predicted"/>
<sequence>MMEYYSLLVQYEGHIKSSFTHNPEKLKGLIEKLTSINSVNDEEQMVWDDLNTAMPYSEEQVTELENQLTAFISNYTQKIEE</sequence>
<evidence type="ECO:0000313" key="2">
    <source>
        <dbReference type="Proteomes" id="UP000247150"/>
    </source>
</evidence>
<dbReference type="OrthoDB" id="4974788at2"/>
<gene>
    <name evidence="1" type="ORF">DFO73_12413</name>
</gene>